<accession>A0ABT4GBV4</accession>
<dbReference type="InterPro" id="IPR052515">
    <property type="entry name" value="Gfo/Idh/MocA_Oxidoreductase"/>
</dbReference>
<dbReference type="InterPro" id="IPR000683">
    <property type="entry name" value="Gfo/Idh/MocA-like_OxRdtase_N"/>
</dbReference>
<feature type="domain" description="GFO/IDH/MocA-like oxidoreductase" evidence="2">
    <location>
        <begin position="130"/>
        <end position="252"/>
    </location>
</feature>
<dbReference type="InterPro" id="IPR055170">
    <property type="entry name" value="GFO_IDH_MocA-like_dom"/>
</dbReference>
<feature type="domain" description="Gfo/Idh/MocA-like oxidoreductase N-terminal" evidence="1">
    <location>
        <begin position="5"/>
        <end position="120"/>
    </location>
</feature>
<dbReference type="PANTHER" id="PTHR43249">
    <property type="entry name" value="UDP-N-ACETYL-2-AMINO-2-DEOXY-D-GLUCURONATE OXIDASE"/>
    <property type="match status" value="1"/>
</dbReference>
<dbReference type="SUPFAM" id="SSF55347">
    <property type="entry name" value="Glyceraldehyde-3-phosphate dehydrogenase-like, C-terminal domain"/>
    <property type="match status" value="1"/>
</dbReference>
<keyword evidence="4" id="KW-1185">Reference proteome</keyword>
<dbReference type="RefSeq" id="WP_029197299.1">
    <property type="nucleotide sequence ID" value="NZ_JAMDMW010000171.1"/>
</dbReference>
<dbReference type="PANTHER" id="PTHR43249:SF1">
    <property type="entry name" value="D-GLUCOSIDE 3-DEHYDROGENASE"/>
    <property type="match status" value="1"/>
</dbReference>
<reference evidence="3 4" key="1">
    <citation type="submission" date="2022-05" db="EMBL/GenBank/DDBJ databases">
        <title>Genome Sequencing of Bee-Associated Microbes.</title>
        <authorList>
            <person name="Dunlap C."/>
        </authorList>
    </citation>
    <scope>NUCLEOTIDE SEQUENCE [LARGE SCALE GENOMIC DNA]</scope>
    <source>
        <strain evidence="3 4">NRRL B-14421</strain>
    </source>
</reference>
<name>A0ABT4GBV4_9BACL</name>
<dbReference type="Pfam" id="PF22725">
    <property type="entry name" value="GFO_IDH_MocA_C3"/>
    <property type="match status" value="1"/>
</dbReference>
<evidence type="ECO:0000259" key="2">
    <source>
        <dbReference type="Pfam" id="PF22725"/>
    </source>
</evidence>
<dbReference type="Gene3D" id="3.30.360.10">
    <property type="entry name" value="Dihydrodipicolinate Reductase, domain 2"/>
    <property type="match status" value="1"/>
</dbReference>
<dbReference type="SUPFAM" id="SSF51735">
    <property type="entry name" value="NAD(P)-binding Rossmann-fold domains"/>
    <property type="match status" value="1"/>
</dbReference>
<gene>
    <name evidence="3" type="ORF">M5X19_11790</name>
</gene>
<comment type="caution">
    <text evidence="3">The sequence shown here is derived from an EMBL/GenBank/DDBJ whole genome shotgun (WGS) entry which is preliminary data.</text>
</comment>
<dbReference type="Pfam" id="PF01408">
    <property type="entry name" value="GFO_IDH_MocA"/>
    <property type="match status" value="1"/>
</dbReference>
<evidence type="ECO:0000313" key="4">
    <source>
        <dbReference type="Proteomes" id="UP001527099"/>
    </source>
</evidence>
<sequence>MTTWRFGIIGCGSVADFHIEAIREIEDASLTFVSSRNEARVKAIAKQENCIWTTDYQELIHSTEVDIVCVTTSSGSHARIGMDVLNAGKHLVLEKPIAINTRDAAELVRTAKERGVTLSVISQRRFEAQHQAVKRVLDEGALGRLLLVEASLSFYRTQAYYDAADWRGTIAEDGGVLMNQGIHILDLLLWFAGEIHTVFGKIATQTHQIEAEDLGLAILQFKNGAFGTIMASTNIQPGFPATINLYGEKGTIKLEGSSIVHWTVPGISEPNWTQARTYGGISDPRSIVSDFHQSQFIDVIASIESGIEPLVTGKDGLRAVQLVEAIYDSSAKGVQLIME</sequence>
<dbReference type="Gene3D" id="3.40.50.720">
    <property type="entry name" value="NAD(P)-binding Rossmann-like Domain"/>
    <property type="match status" value="1"/>
</dbReference>
<dbReference type="EMBL" id="JAMDMX010000036">
    <property type="protein sequence ID" value="MCY9693573.1"/>
    <property type="molecule type" value="Genomic_DNA"/>
</dbReference>
<evidence type="ECO:0000259" key="1">
    <source>
        <dbReference type="Pfam" id="PF01408"/>
    </source>
</evidence>
<protein>
    <submittedName>
        <fullName evidence="3">Gfo/Idh/MocA family oxidoreductase</fullName>
    </submittedName>
</protein>
<evidence type="ECO:0000313" key="3">
    <source>
        <dbReference type="EMBL" id="MCY9693573.1"/>
    </source>
</evidence>
<organism evidence="3 4">
    <name type="scientific">Paenibacillus alginolyticus</name>
    <dbReference type="NCBI Taxonomy" id="59839"/>
    <lineage>
        <taxon>Bacteria</taxon>
        <taxon>Bacillati</taxon>
        <taxon>Bacillota</taxon>
        <taxon>Bacilli</taxon>
        <taxon>Bacillales</taxon>
        <taxon>Paenibacillaceae</taxon>
        <taxon>Paenibacillus</taxon>
    </lineage>
</organism>
<dbReference type="InterPro" id="IPR036291">
    <property type="entry name" value="NAD(P)-bd_dom_sf"/>
</dbReference>
<proteinExistence type="predicted"/>
<dbReference type="Proteomes" id="UP001527099">
    <property type="component" value="Unassembled WGS sequence"/>
</dbReference>